<dbReference type="InterPro" id="IPR000182">
    <property type="entry name" value="GNAT_dom"/>
</dbReference>
<evidence type="ECO:0000256" key="2">
    <source>
        <dbReference type="ARBA" id="ARBA00023315"/>
    </source>
</evidence>
<organism evidence="4 5">
    <name type="scientific">Kushneria indalinina DSM 14324</name>
    <dbReference type="NCBI Taxonomy" id="1122140"/>
    <lineage>
        <taxon>Bacteria</taxon>
        <taxon>Pseudomonadati</taxon>
        <taxon>Pseudomonadota</taxon>
        <taxon>Gammaproteobacteria</taxon>
        <taxon>Oceanospirillales</taxon>
        <taxon>Halomonadaceae</taxon>
        <taxon>Kushneria</taxon>
    </lineage>
</organism>
<protein>
    <submittedName>
        <fullName evidence="4">Acetyltransferase (GNAT) family protein</fullName>
    </submittedName>
</protein>
<dbReference type="PANTHER" id="PTHR43877:SF2">
    <property type="entry name" value="AMINOALKYLPHOSPHONATE N-ACETYLTRANSFERASE-RELATED"/>
    <property type="match status" value="1"/>
</dbReference>
<keyword evidence="2" id="KW-0012">Acyltransferase</keyword>
<comment type="caution">
    <text evidence="4">The sequence shown here is derived from an EMBL/GenBank/DDBJ whole genome shotgun (WGS) entry which is preliminary data.</text>
</comment>
<sequence length="151" mass="16843">MTGWRPARFEDMAVLAGWIESPQALARWGGPSLTWPMLPGQLWQQIDAESFPSFSLEDNGELLAFGQLSPRDEAATWHLCRLIVAPHRRGQQLGDRLCRYLIERAIPLGATQITLNVAAGNLPAVRLYQRLGFLDNGPVNERGIQPMALQL</sequence>
<dbReference type="InterPro" id="IPR050832">
    <property type="entry name" value="Bact_Acetyltransf"/>
</dbReference>
<proteinExistence type="predicted"/>
<evidence type="ECO:0000259" key="3">
    <source>
        <dbReference type="PROSITE" id="PS51186"/>
    </source>
</evidence>
<keyword evidence="1 4" id="KW-0808">Transferase</keyword>
<dbReference type="Pfam" id="PF00583">
    <property type="entry name" value="Acetyltransf_1"/>
    <property type="match status" value="1"/>
</dbReference>
<evidence type="ECO:0000256" key="1">
    <source>
        <dbReference type="ARBA" id="ARBA00022679"/>
    </source>
</evidence>
<accession>A0A3D9DRZ4</accession>
<name>A0A3D9DRZ4_9GAMM</name>
<gene>
    <name evidence="4" type="ORF">C8D72_3367</name>
</gene>
<reference evidence="4 5" key="1">
    <citation type="submission" date="2018-07" db="EMBL/GenBank/DDBJ databases">
        <title>Genomic Encyclopedia of Type Strains, Phase IV (KMG-IV): sequencing the most valuable type-strain genomes for metagenomic binning, comparative biology and taxonomic classification.</title>
        <authorList>
            <person name="Goeker M."/>
        </authorList>
    </citation>
    <scope>NUCLEOTIDE SEQUENCE [LARGE SCALE GENOMIC DNA]</scope>
    <source>
        <strain evidence="4 5">DSM 14324</strain>
    </source>
</reference>
<dbReference type="PROSITE" id="PS51186">
    <property type="entry name" value="GNAT"/>
    <property type="match status" value="1"/>
</dbReference>
<dbReference type="Proteomes" id="UP000256334">
    <property type="component" value="Unassembled WGS sequence"/>
</dbReference>
<dbReference type="PANTHER" id="PTHR43877">
    <property type="entry name" value="AMINOALKYLPHOSPHONATE N-ACETYLTRANSFERASE-RELATED-RELATED"/>
    <property type="match status" value="1"/>
</dbReference>
<keyword evidence="5" id="KW-1185">Reference proteome</keyword>
<dbReference type="GO" id="GO:0016747">
    <property type="term" value="F:acyltransferase activity, transferring groups other than amino-acyl groups"/>
    <property type="evidence" value="ECO:0007669"/>
    <property type="project" value="InterPro"/>
</dbReference>
<dbReference type="AlphaFoldDB" id="A0A3D9DRZ4"/>
<dbReference type="EMBL" id="QRDJ01000011">
    <property type="protein sequence ID" value="REC93466.1"/>
    <property type="molecule type" value="Genomic_DNA"/>
</dbReference>
<evidence type="ECO:0000313" key="4">
    <source>
        <dbReference type="EMBL" id="REC93466.1"/>
    </source>
</evidence>
<dbReference type="Gene3D" id="3.40.630.30">
    <property type="match status" value="1"/>
</dbReference>
<dbReference type="CDD" id="cd04301">
    <property type="entry name" value="NAT_SF"/>
    <property type="match status" value="1"/>
</dbReference>
<dbReference type="InterPro" id="IPR016181">
    <property type="entry name" value="Acyl_CoA_acyltransferase"/>
</dbReference>
<feature type="domain" description="N-acetyltransferase" evidence="3">
    <location>
        <begin position="7"/>
        <end position="151"/>
    </location>
</feature>
<evidence type="ECO:0000313" key="5">
    <source>
        <dbReference type="Proteomes" id="UP000256334"/>
    </source>
</evidence>
<dbReference type="SUPFAM" id="SSF55729">
    <property type="entry name" value="Acyl-CoA N-acyltransferases (Nat)"/>
    <property type="match status" value="1"/>
</dbReference>